<keyword evidence="4" id="KW-0560">Oxidoreductase</keyword>
<dbReference type="SUPFAM" id="SSF55124">
    <property type="entry name" value="Nitrite/Sulfite reductase N-terminal domain-like"/>
    <property type="match status" value="2"/>
</dbReference>
<proteinExistence type="predicted"/>
<keyword evidence="1" id="KW-0004">4Fe-4S</keyword>
<gene>
    <name evidence="8" type="ORF">ARD30_17670</name>
    <name evidence="9" type="ORF">SAMN05660750_02554</name>
</gene>
<dbReference type="OrthoDB" id="7459360at2"/>
<keyword evidence="6" id="KW-0411">Iron-sulfur</keyword>
<dbReference type="GO" id="GO:0016491">
    <property type="term" value="F:oxidoreductase activity"/>
    <property type="evidence" value="ECO:0007669"/>
    <property type="project" value="UniProtKB-KW"/>
</dbReference>
<dbReference type="Pfam" id="PF03460">
    <property type="entry name" value="NIR_SIR_ferr"/>
    <property type="match status" value="1"/>
</dbReference>
<evidence type="ECO:0000256" key="3">
    <source>
        <dbReference type="ARBA" id="ARBA00022723"/>
    </source>
</evidence>
<dbReference type="InterPro" id="IPR051329">
    <property type="entry name" value="NIR_SIR_4Fe-4S"/>
</dbReference>
<dbReference type="InterPro" id="IPR005117">
    <property type="entry name" value="NiRdtase/SiRdtase_haem-b_fer"/>
</dbReference>
<reference evidence="8 10" key="1">
    <citation type="submission" date="2015-10" db="EMBL/GenBank/DDBJ databases">
        <title>Draft genome of Bosea thiooxidans.</title>
        <authorList>
            <person name="Wang X."/>
        </authorList>
    </citation>
    <scope>NUCLEOTIDE SEQUENCE [LARGE SCALE GENOMIC DNA]</scope>
    <source>
        <strain evidence="8 10">CGMCC 9174</strain>
    </source>
</reference>
<reference evidence="9 11" key="2">
    <citation type="submission" date="2017-02" db="EMBL/GenBank/DDBJ databases">
        <authorList>
            <person name="Peterson S.W."/>
        </authorList>
    </citation>
    <scope>NUCLEOTIDE SEQUENCE [LARGE SCALE GENOMIC DNA]</scope>
    <source>
        <strain evidence="9 11">DSM 9653</strain>
    </source>
</reference>
<evidence type="ECO:0000313" key="10">
    <source>
        <dbReference type="Proteomes" id="UP000051562"/>
    </source>
</evidence>
<dbReference type="NCBIfam" id="TIGR02435">
    <property type="entry name" value="CobG"/>
    <property type="match status" value="1"/>
</dbReference>
<keyword evidence="10" id="KW-1185">Reference proteome</keyword>
<evidence type="ECO:0000313" key="9">
    <source>
        <dbReference type="EMBL" id="SKB83764.1"/>
    </source>
</evidence>
<dbReference type="STRING" id="53254.SAMN05660750_02554"/>
<evidence type="ECO:0000256" key="1">
    <source>
        <dbReference type="ARBA" id="ARBA00022485"/>
    </source>
</evidence>
<name>A0A0Q3I391_9HYPH</name>
<dbReference type="Gene3D" id="3.30.413.10">
    <property type="entry name" value="Sulfite Reductase Hemoprotein, domain 1"/>
    <property type="match status" value="2"/>
</dbReference>
<dbReference type="InterPro" id="IPR036136">
    <property type="entry name" value="Nit/Sulf_reduc_fer-like_dom_sf"/>
</dbReference>
<feature type="domain" description="Nitrite/Sulfite reductase ferredoxin-like" evidence="7">
    <location>
        <begin position="20"/>
        <end position="85"/>
    </location>
</feature>
<dbReference type="Gene3D" id="3.90.480.10">
    <property type="entry name" value="Sulfite Reductase Hemoprotein,Domain 2"/>
    <property type="match status" value="1"/>
</dbReference>
<protein>
    <submittedName>
        <fullName evidence="9">Precorrin-3B synthase</fullName>
    </submittedName>
</protein>
<dbReference type="GO" id="GO:0020037">
    <property type="term" value="F:heme binding"/>
    <property type="evidence" value="ECO:0007669"/>
    <property type="project" value="InterPro"/>
</dbReference>
<dbReference type="PANTHER" id="PTHR32439">
    <property type="entry name" value="FERREDOXIN--NITRITE REDUCTASE, CHLOROPLASTIC"/>
    <property type="match status" value="1"/>
</dbReference>
<organism evidence="8 10">
    <name type="scientific">Bosea thiooxidans</name>
    <dbReference type="NCBI Taxonomy" id="53254"/>
    <lineage>
        <taxon>Bacteria</taxon>
        <taxon>Pseudomonadati</taxon>
        <taxon>Pseudomonadota</taxon>
        <taxon>Alphaproteobacteria</taxon>
        <taxon>Hyphomicrobiales</taxon>
        <taxon>Boseaceae</taxon>
        <taxon>Bosea</taxon>
    </lineage>
</organism>
<dbReference type="AlphaFoldDB" id="A0A0Q3I391"/>
<dbReference type="EMBL" id="LMAR01000049">
    <property type="protein sequence ID" value="KQK29415.1"/>
    <property type="molecule type" value="Genomic_DNA"/>
</dbReference>
<dbReference type="SUPFAM" id="SSF56014">
    <property type="entry name" value="Nitrite and sulphite reductase 4Fe-4S domain-like"/>
    <property type="match status" value="1"/>
</dbReference>
<dbReference type="GO" id="GO:0051539">
    <property type="term" value="F:4 iron, 4 sulfur cluster binding"/>
    <property type="evidence" value="ECO:0007669"/>
    <property type="project" value="UniProtKB-KW"/>
</dbReference>
<dbReference type="GO" id="GO:0046872">
    <property type="term" value="F:metal ion binding"/>
    <property type="evidence" value="ECO:0007669"/>
    <property type="project" value="UniProtKB-KW"/>
</dbReference>
<evidence type="ECO:0000256" key="6">
    <source>
        <dbReference type="ARBA" id="ARBA00023014"/>
    </source>
</evidence>
<keyword evidence="3" id="KW-0479">Metal-binding</keyword>
<keyword evidence="2" id="KW-0349">Heme</keyword>
<sequence>MNALPKEVLRRGWCPSTLRPMETGDGWLVRLHPPGARLAPAQLRRIAALAAEHSNGLIEISARANLQIRGVTPESHPVLVERLLAEQLIDEHGGDGPQRLTLISPLARSDPGGLIDTGALAGQIEARARRISGLPPKLGIVIDDGGPQALDGFSGDVRLIGIGPGRMVLCLADRSWRGPVTEAEAAAEVETILRRFARLRDAAPDRIRRLRDLPPEMLAGLSALPETIAPARRPSPRRVGLFALGEDRFAALIGLPFGRCDAATLDRLGANIEPGQAEIRLSPWRGLAFCHLARAEAERLLTLAGDLGLIAHDDDPRLSVQACAGSPACSRAEAPTMADAGALAEASADLLAQGLTLHVSGCIKACAHPAAADLTLVGRQGRYDVVFGGTTRDKPAATLDLSTLEARLQPGQDIHAQLAKAVRRTGPRG</sequence>
<dbReference type="InterPro" id="IPR045854">
    <property type="entry name" value="NO2/SO3_Rdtase_4Fe4S_sf"/>
</dbReference>
<dbReference type="InterPro" id="IPR006066">
    <property type="entry name" value="NO2/SO3_Rdtase_FeS/sirohaem_BS"/>
</dbReference>
<dbReference type="InterPro" id="IPR012798">
    <property type="entry name" value="Cbl_synth_CobG-like"/>
</dbReference>
<evidence type="ECO:0000256" key="5">
    <source>
        <dbReference type="ARBA" id="ARBA00023004"/>
    </source>
</evidence>
<evidence type="ECO:0000256" key="2">
    <source>
        <dbReference type="ARBA" id="ARBA00022617"/>
    </source>
</evidence>
<dbReference type="Proteomes" id="UP000051562">
    <property type="component" value="Unassembled WGS sequence"/>
</dbReference>
<dbReference type="PROSITE" id="PS00365">
    <property type="entry name" value="NIR_SIR"/>
    <property type="match status" value="1"/>
</dbReference>
<accession>A0A0Q3I391</accession>
<dbReference type="PANTHER" id="PTHR32439:SF9">
    <property type="entry name" value="BLR3264 PROTEIN"/>
    <property type="match status" value="1"/>
</dbReference>
<keyword evidence="5" id="KW-0408">Iron</keyword>
<evidence type="ECO:0000259" key="7">
    <source>
        <dbReference type="Pfam" id="PF03460"/>
    </source>
</evidence>
<evidence type="ECO:0000256" key="4">
    <source>
        <dbReference type="ARBA" id="ARBA00023002"/>
    </source>
</evidence>
<evidence type="ECO:0000313" key="8">
    <source>
        <dbReference type="EMBL" id="KQK29415.1"/>
    </source>
</evidence>
<dbReference type="RefSeq" id="WP_055729246.1">
    <property type="nucleotide sequence ID" value="NZ_LMAR01000049.1"/>
</dbReference>
<dbReference type="EMBL" id="FUYX01000006">
    <property type="protein sequence ID" value="SKB83764.1"/>
    <property type="molecule type" value="Genomic_DNA"/>
</dbReference>
<dbReference type="Proteomes" id="UP000190130">
    <property type="component" value="Unassembled WGS sequence"/>
</dbReference>
<evidence type="ECO:0000313" key="11">
    <source>
        <dbReference type="Proteomes" id="UP000190130"/>
    </source>
</evidence>